<dbReference type="OrthoDB" id="2883326at2"/>
<evidence type="ECO:0008006" key="3">
    <source>
        <dbReference type="Google" id="ProtNLM"/>
    </source>
</evidence>
<dbReference type="EMBL" id="AEDD01000003">
    <property type="protein sequence ID" value="EFM11822.1"/>
    <property type="molecule type" value="Genomic_DNA"/>
</dbReference>
<keyword evidence="2" id="KW-1185">Reference proteome</keyword>
<dbReference type="STRING" id="717606.PaecuDRAFT_1430"/>
<dbReference type="Proteomes" id="UP000005387">
    <property type="component" value="Unassembled WGS sequence"/>
</dbReference>
<sequence>MLKLGEKVIIVDDRFEQNLPIGEYGYVIAYDRNADNVFEYVVRVPKAGRNFLVPGDDVEREEVLVKLEVDRIEREALIDYALLTRNEELFRHIMNGGEQEEPVEEAAEETQSPEDFVRQIRLKAWI</sequence>
<dbReference type="AlphaFoldDB" id="E0I706"/>
<organism evidence="1 2">
    <name type="scientific">Paenibacillus curdlanolyticus YK9</name>
    <dbReference type="NCBI Taxonomy" id="717606"/>
    <lineage>
        <taxon>Bacteria</taxon>
        <taxon>Bacillati</taxon>
        <taxon>Bacillota</taxon>
        <taxon>Bacilli</taxon>
        <taxon>Bacillales</taxon>
        <taxon>Paenibacillaceae</taxon>
        <taxon>Paenibacillus</taxon>
    </lineage>
</organism>
<evidence type="ECO:0000313" key="1">
    <source>
        <dbReference type="EMBL" id="EFM11822.1"/>
    </source>
</evidence>
<accession>E0I706</accession>
<evidence type="ECO:0000313" key="2">
    <source>
        <dbReference type="Proteomes" id="UP000005387"/>
    </source>
</evidence>
<dbReference type="eggNOG" id="ENOG503238Z">
    <property type="taxonomic scope" value="Bacteria"/>
</dbReference>
<name>E0I706_9BACL</name>
<reference evidence="1 2" key="1">
    <citation type="submission" date="2010-07" db="EMBL/GenBank/DDBJ databases">
        <title>The draft genome of Paenibacillus curdlanolyticus YK9.</title>
        <authorList>
            <consortium name="US DOE Joint Genome Institute (JGI-PGF)"/>
            <person name="Lucas S."/>
            <person name="Copeland A."/>
            <person name="Lapidus A."/>
            <person name="Cheng J.-F."/>
            <person name="Bruce D."/>
            <person name="Goodwin L."/>
            <person name="Pitluck S."/>
            <person name="Land M.L."/>
            <person name="Hauser L."/>
            <person name="Chang Y.-J."/>
            <person name="Jeffries C."/>
            <person name="Anderson I.J."/>
            <person name="Johnson E."/>
            <person name="Loganathan U."/>
            <person name="Mulhopadhyay B."/>
            <person name="Kyrpides N."/>
            <person name="Woyke T.J."/>
        </authorList>
    </citation>
    <scope>NUCLEOTIDE SEQUENCE [LARGE SCALE GENOMIC DNA]</scope>
    <source>
        <strain evidence="1 2">YK9</strain>
    </source>
</reference>
<protein>
    <recommendedName>
        <fullName evidence="3">ATPase</fullName>
    </recommendedName>
</protein>
<dbReference type="RefSeq" id="WP_006037441.1">
    <property type="nucleotide sequence ID" value="NZ_AEDD01000003.1"/>
</dbReference>
<gene>
    <name evidence="1" type="ORF">PaecuDRAFT_1430</name>
</gene>
<proteinExistence type="predicted"/>